<dbReference type="Pfam" id="PF00662">
    <property type="entry name" value="Proton_antipo_N"/>
    <property type="match status" value="1"/>
</dbReference>
<dbReference type="Pfam" id="PF06455">
    <property type="entry name" value="NADH5_C"/>
    <property type="match status" value="1"/>
</dbReference>
<evidence type="ECO:0000256" key="16">
    <source>
        <dbReference type="ARBA" id="ARBA00049551"/>
    </source>
</evidence>
<dbReference type="InterPro" id="IPR010934">
    <property type="entry name" value="NADH_DH_su5_C"/>
</dbReference>
<dbReference type="PANTHER" id="PTHR42829:SF2">
    <property type="entry name" value="NADH-UBIQUINONE OXIDOREDUCTASE CHAIN 5"/>
    <property type="match status" value="1"/>
</dbReference>
<dbReference type="EC" id="7.1.1.2" evidence="3 17"/>
<protein>
    <recommendedName>
        <fullName evidence="4 17">NADH-ubiquinone oxidoreductase chain 5</fullName>
        <ecNumber evidence="3 17">7.1.1.2</ecNumber>
    </recommendedName>
</protein>
<dbReference type="GO" id="GO:0015990">
    <property type="term" value="P:electron transport coupled proton transport"/>
    <property type="evidence" value="ECO:0007669"/>
    <property type="project" value="TreeGrafter"/>
</dbReference>
<keyword evidence="13 17" id="KW-0830">Ubiquinone</keyword>
<keyword evidence="5 17" id="KW-0813">Transport</keyword>
<evidence type="ECO:0000256" key="7">
    <source>
        <dbReference type="ARBA" id="ARBA00022692"/>
    </source>
</evidence>
<keyword evidence="10" id="KW-0249">Electron transport</keyword>
<dbReference type="InterPro" id="IPR001516">
    <property type="entry name" value="Proton_antipo_N"/>
</dbReference>
<dbReference type="InterPro" id="IPR001750">
    <property type="entry name" value="ND/Mrp_TM"/>
</dbReference>
<evidence type="ECO:0000256" key="4">
    <source>
        <dbReference type="ARBA" id="ARBA00021096"/>
    </source>
</evidence>
<dbReference type="EMBL" id="KF214631">
    <property type="protein sequence ID" value="AGW07346.1"/>
    <property type="molecule type" value="Genomic_DNA"/>
</dbReference>
<evidence type="ECO:0000256" key="15">
    <source>
        <dbReference type="ARBA" id="ARBA00023136"/>
    </source>
</evidence>
<dbReference type="RefSeq" id="YP_008578716.1">
    <property type="nucleotide sequence ID" value="NC_022434.1"/>
</dbReference>
<dbReference type="GO" id="GO:0005743">
    <property type="term" value="C:mitochondrial inner membrane"/>
    <property type="evidence" value="ECO:0007669"/>
    <property type="project" value="UniProtKB-SubCell"/>
</dbReference>
<feature type="transmembrane region" description="Helical" evidence="17">
    <location>
        <begin position="68"/>
        <end position="85"/>
    </location>
</feature>
<evidence type="ECO:0000256" key="12">
    <source>
        <dbReference type="ARBA" id="ARBA00023027"/>
    </source>
</evidence>
<dbReference type="InterPro" id="IPR003945">
    <property type="entry name" value="NU5C-like"/>
</dbReference>
<comment type="catalytic activity">
    <reaction evidence="16 17">
        <text>a ubiquinone + NADH + 5 H(+)(in) = a ubiquinol + NAD(+) + 4 H(+)(out)</text>
        <dbReference type="Rhea" id="RHEA:29091"/>
        <dbReference type="Rhea" id="RHEA-COMP:9565"/>
        <dbReference type="Rhea" id="RHEA-COMP:9566"/>
        <dbReference type="ChEBI" id="CHEBI:15378"/>
        <dbReference type="ChEBI" id="CHEBI:16389"/>
        <dbReference type="ChEBI" id="CHEBI:17976"/>
        <dbReference type="ChEBI" id="CHEBI:57540"/>
        <dbReference type="ChEBI" id="CHEBI:57945"/>
        <dbReference type="EC" id="7.1.1.2"/>
    </reaction>
</comment>
<comment type="subcellular location">
    <subcellularLocation>
        <location evidence="2">Mitochondrion inner membrane</location>
        <topology evidence="2">Multi-pass membrane protein</topology>
    </subcellularLocation>
</comment>
<keyword evidence="15 17" id="KW-0472">Membrane</keyword>
<evidence type="ECO:0000256" key="14">
    <source>
        <dbReference type="ARBA" id="ARBA00023128"/>
    </source>
</evidence>
<dbReference type="PANTHER" id="PTHR42829">
    <property type="entry name" value="NADH-UBIQUINONE OXIDOREDUCTASE CHAIN 5"/>
    <property type="match status" value="1"/>
</dbReference>
<dbReference type="GO" id="GO:0003954">
    <property type="term" value="F:NADH dehydrogenase activity"/>
    <property type="evidence" value="ECO:0007669"/>
    <property type="project" value="TreeGrafter"/>
</dbReference>
<proteinExistence type="inferred from homology"/>
<evidence type="ECO:0000256" key="5">
    <source>
        <dbReference type="ARBA" id="ARBA00022448"/>
    </source>
</evidence>
<feature type="transmembrane region" description="Helical" evidence="17">
    <location>
        <begin position="256"/>
        <end position="276"/>
    </location>
</feature>
<feature type="transmembrane region" description="Helical" evidence="17">
    <location>
        <begin position="200"/>
        <end position="222"/>
    </location>
</feature>
<feature type="domain" description="NADH:quinone oxidoreductase/Mrp antiporter transmembrane" evidence="18">
    <location>
        <begin position="85"/>
        <end position="366"/>
    </location>
</feature>
<feature type="domain" description="NADH dehydrogenase subunit 5 C-terminal" evidence="20">
    <location>
        <begin position="380"/>
        <end position="539"/>
    </location>
</feature>
<evidence type="ECO:0000259" key="18">
    <source>
        <dbReference type="Pfam" id="PF00361"/>
    </source>
</evidence>
<feature type="transmembrane region" description="Helical" evidence="17">
    <location>
        <begin position="451"/>
        <end position="474"/>
    </location>
</feature>
<reference evidence="21" key="1">
    <citation type="submission" date="2013-06" db="EMBL/GenBank/DDBJ databases">
        <authorList>
            <person name="Hegedusova E."/>
            <person name="Pfeiffer I."/>
            <person name="Brejova B."/>
            <person name="Nosek J."/>
        </authorList>
    </citation>
    <scope>NUCLEOTIDE SEQUENCE</scope>
    <source>
        <strain evidence="21">NRRL Y-27737</strain>
    </source>
</reference>
<evidence type="ECO:0000256" key="6">
    <source>
        <dbReference type="ARBA" id="ARBA00022660"/>
    </source>
</evidence>
<keyword evidence="8" id="KW-0999">Mitochondrion inner membrane</keyword>
<dbReference type="NCBIfam" id="TIGR01974">
    <property type="entry name" value="NDH_I_L"/>
    <property type="match status" value="1"/>
</dbReference>
<feature type="transmembrane region" description="Helical" evidence="17">
    <location>
        <begin position="35"/>
        <end position="56"/>
    </location>
</feature>
<feature type="domain" description="NADH-Ubiquinone oxidoreductase (complex I) chain 5 N-terminal" evidence="19">
    <location>
        <begin position="19"/>
        <end position="68"/>
    </location>
</feature>
<dbReference type="PRINTS" id="PR01434">
    <property type="entry name" value="NADHDHGNASE5"/>
</dbReference>
<geneLocation type="mitochondrion" evidence="21"/>
<comment type="similarity">
    <text evidence="17">Belongs to the complex I subunit 5 family.</text>
</comment>
<evidence type="ECO:0000259" key="20">
    <source>
        <dbReference type="Pfam" id="PF06455"/>
    </source>
</evidence>
<feature type="transmembrane region" description="Helical" evidence="17">
    <location>
        <begin position="282"/>
        <end position="306"/>
    </location>
</feature>
<gene>
    <name evidence="21" type="primary">nad5</name>
</gene>
<keyword evidence="9" id="KW-1278">Translocase</keyword>
<dbReference type="GeneID" id="17046946"/>
<feature type="transmembrane region" description="Helical" evidence="17">
    <location>
        <begin position="91"/>
        <end position="110"/>
    </location>
</feature>
<comment type="function">
    <text evidence="17">Core subunit of the mitochondrial membrane respiratory chain NADH dehydrogenase (Complex I) which catalyzes electron transfer from NADH through the respiratory chain, using ubiquinone as an electron acceptor. Essential for the catalytic activity and assembly of complex I.</text>
</comment>
<evidence type="ECO:0000256" key="17">
    <source>
        <dbReference type="RuleBase" id="RU003404"/>
    </source>
</evidence>
<keyword evidence="12 17" id="KW-0520">NAD</keyword>
<feature type="transmembrane region" description="Helical" evidence="17">
    <location>
        <begin position="365"/>
        <end position="389"/>
    </location>
</feature>
<evidence type="ECO:0000256" key="13">
    <source>
        <dbReference type="ARBA" id="ARBA00023075"/>
    </source>
</evidence>
<dbReference type="GO" id="GO:0008137">
    <property type="term" value="F:NADH dehydrogenase (ubiquinone) activity"/>
    <property type="evidence" value="ECO:0007669"/>
    <property type="project" value="UniProtKB-EC"/>
</dbReference>
<keyword evidence="14 17" id="KW-0496">Mitochondrion</keyword>
<feature type="transmembrane region" description="Helical" evidence="17">
    <location>
        <begin position="318"/>
        <end position="339"/>
    </location>
</feature>
<evidence type="ECO:0000256" key="11">
    <source>
        <dbReference type="ARBA" id="ARBA00022989"/>
    </source>
</evidence>
<feature type="transmembrane region" description="Helical" evidence="17">
    <location>
        <begin position="410"/>
        <end position="431"/>
    </location>
</feature>
<evidence type="ECO:0000256" key="10">
    <source>
        <dbReference type="ARBA" id="ARBA00022982"/>
    </source>
</evidence>
<evidence type="ECO:0000256" key="2">
    <source>
        <dbReference type="ARBA" id="ARBA00004448"/>
    </source>
</evidence>
<accession>U3MH73</accession>
<keyword evidence="7 17" id="KW-0812">Transmembrane</keyword>
<feature type="transmembrane region" description="Helical" evidence="17">
    <location>
        <begin position="228"/>
        <end position="249"/>
    </location>
</feature>
<comment type="function">
    <text evidence="1">Core subunit of the mitochondrial membrane respiratory chain NADH dehydrogenase (Complex I) that is believed to belong to the minimal assembly required for catalysis. Complex I functions in the transfer of electrons from NADH to the respiratory chain. The immediate electron acceptor for the enzyme is believed to be ubiquinone.</text>
</comment>
<organism evidence="21">
    <name type="scientific">Candida bohioensis</name>
    <dbReference type="NCBI Taxonomy" id="561986"/>
    <lineage>
        <taxon>Eukaryota</taxon>
        <taxon>Fungi</taxon>
        <taxon>Dikarya</taxon>
        <taxon>Ascomycota</taxon>
        <taxon>Saccharomycotina</taxon>
        <taxon>Pichiomycetes</taxon>
        <taxon>Debaryomycetaceae</taxon>
        <taxon>Candida/Lodderomyces clade</taxon>
        <taxon>Candida</taxon>
    </lineage>
</organism>
<feature type="transmembrane region" description="Helical" evidence="17">
    <location>
        <begin position="131"/>
        <end position="147"/>
    </location>
</feature>
<evidence type="ECO:0000313" key="21">
    <source>
        <dbReference type="EMBL" id="AGW07346.1"/>
    </source>
</evidence>
<dbReference type="Pfam" id="PF00361">
    <property type="entry name" value="Proton_antipo_M"/>
    <property type="match status" value="1"/>
</dbReference>
<dbReference type="InterPro" id="IPR018393">
    <property type="entry name" value="NADHpl_OxRdtase_5_subgr"/>
</dbReference>
<evidence type="ECO:0000259" key="19">
    <source>
        <dbReference type="Pfam" id="PF00662"/>
    </source>
</evidence>
<evidence type="ECO:0000256" key="8">
    <source>
        <dbReference type="ARBA" id="ARBA00022792"/>
    </source>
</evidence>
<name>U3MH73_9ASCO</name>
<feature type="transmembrane region" description="Helical" evidence="17">
    <location>
        <begin position="167"/>
        <end position="188"/>
    </location>
</feature>
<evidence type="ECO:0000256" key="9">
    <source>
        <dbReference type="ARBA" id="ARBA00022967"/>
    </source>
</evidence>
<dbReference type="AlphaFoldDB" id="U3MH73"/>
<evidence type="ECO:0000256" key="3">
    <source>
        <dbReference type="ARBA" id="ARBA00012944"/>
    </source>
</evidence>
<evidence type="ECO:0000256" key="1">
    <source>
        <dbReference type="ARBA" id="ARBA00003257"/>
    </source>
</evidence>
<keyword evidence="6" id="KW-0679">Respiratory chain</keyword>
<sequence>MQYLYYMWEETVNMSLGTWLNVGDMNMPYGMSLDSLSMTVMVPVGIVTLCVLLYAMEYMSHDPARNRFLMTLSVFAMFMTMLVVSDNYLSLFMGWEFVGVMSYLLMSFWSTRMAAMKAALSAMLLNRMGDTFFMMALAMFLTYFHAIDYETMALLAPYTNTLMLNMLALLLLLAATAKSAQLGLHAWLLQAMEGPTPVSALLHAATMVCAGVYVLVRSYFMLEYAPTLMIGVCWLGGITTLVSGLMAVVTNDIKKVIALSTMSQLSIMMLAIGISAYDLAIYHLYCHAFFKALLFMGAGSIIHSYMAEAQDMRVYGGLINYLPVSYSAMLIASLSLMAMPGLTGYYSKDIIIESLYGSYTISGYILYYLAVASATLTSVYSIRLLYLAFFNTPKSNKQSLQFVHENIKMLMPMLMLVIYSMMLGCNRDSVIGHYSMTLPNNNHWMETEFTLPWYIKLLPLMLGMMCSLLLMYMYEYSYKNNKSNMHNYFSNRMYYDQLLNNMMMRKALWLGGMFNENMDNGLLKVLGPTGVSRAMTYMNMALMMNMLYMCV</sequence>
<dbReference type="GO" id="GO:0042773">
    <property type="term" value="P:ATP synthesis coupled electron transport"/>
    <property type="evidence" value="ECO:0007669"/>
    <property type="project" value="InterPro"/>
</dbReference>
<keyword evidence="11 17" id="KW-1133">Transmembrane helix</keyword>